<keyword evidence="3" id="KW-0238">DNA-binding</keyword>
<comment type="caution">
    <text evidence="6">The sequence shown here is derived from an EMBL/GenBank/DDBJ whole genome shotgun (WGS) entry which is preliminary data.</text>
</comment>
<dbReference type="RefSeq" id="WP_188688078.1">
    <property type="nucleotide sequence ID" value="NZ_BMIR01000001.1"/>
</dbReference>
<reference evidence="6" key="2">
    <citation type="submission" date="2020-09" db="EMBL/GenBank/DDBJ databases">
        <authorList>
            <person name="Sun Q."/>
            <person name="Zhou Y."/>
        </authorList>
    </citation>
    <scope>NUCLEOTIDE SEQUENCE</scope>
    <source>
        <strain evidence="6">CGMCC 1.15371</strain>
    </source>
</reference>
<evidence type="ECO:0000256" key="4">
    <source>
        <dbReference type="ARBA" id="ARBA00023163"/>
    </source>
</evidence>
<keyword evidence="4" id="KW-0804">Transcription</keyword>
<evidence type="ECO:0000259" key="5">
    <source>
        <dbReference type="PROSITE" id="PS50931"/>
    </source>
</evidence>
<feature type="domain" description="HTH lysR-type" evidence="5">
    <location>
        <begin position="1"/>
        <end position="58"/>
    </location>
</feature>
<dbReference type="Gene3D" id="3.40.190.290">
    <property type="match status" value="1"/>
</dbReference>
<dbReference type="InterPro" id="IPR005119">
    <property type="entry name" value="LysR_subst-bd"/>
</dbReference>
<dbReference type="Pfam" id="PF03466">
    <property type="entry name" value="LysR_substrate"/>
    <property type="match status" value="1"/>
</dbReference>
<reference evidence="6" key="1">
    <citation type="journal article" date="2014" name="Int. J. Syst. Evol. Microbiol.">
        <title>Complete genome sequence of Corynebacterium casei LMG S-19264T (=DSM 44701T), isolated from a smear-ripened cheese.</title>
        <authorList>
            <consortium name="US DOE Joint Genome Institute (JGI-PGF)"/>
            <person name="Walter F."/>
            <person name="Albersmeier A."/>
            <person name="Kalinowski J."/>
            <person name="Ruckert C."/>
        </authorList>
    </citation>
    <scope>NUCLEOTIDE SEQUENCE</scope>
    <source>
        <strain evidence="6">CGMCC 1.15371</strain>
    </source>
</reference>
<organism evidence="6 7">
    <name type="scientific">Pullulanibacillus camelliae</name>
    <dbReference type="NCBI Taxonomy" id="1707096"/>
    <lineage>
        <taxon>Bacteria</taxon>
        <taxon>Bacillati</taxon>
        <taxon>Bacillota</taxon>
        <taxon>Bacilli</taxon>
        <taxon>Bacillales</taxon>
        <taxon>Sporolactobacillaceae</taxon>
        <taxon>Pullulanibacillus</taxon>
    </lineage>
</organism>
<dbReference type="PANTHER" id="PTHR30126">
    <property type="entry name" value="HTH-TYPE TRANSCRIPTIONAL REGULATOR"/>
    <property type="match status" value="1"/>
</dbReference>
<dbReference type="AlphaFoldDB" id="A0A8J2VDM6"/>
<dbReference type="Proteomes" id="UP000628775">
    <property type="component" value="Unassembled WGS sequence"/>
</dbReference>
<dbReference type="PRINTS" id="PR00039">
    <property type="entry name" value="HTHLYSR"/>
</dbReference>
<evidence type="ECO:0000313" key="6">
    <source>
        <dbReference type="EMBL" id="GGE27724.1"/>
    </source>
</evidence>
<dbReference type="InterPro" id="IPR036390">
    <property type="entry name" value="WH_DNA-bd_sf"/>
</dbReference>
<dbReference type="InterPro" id="IPR036388">
    <property type="entry name" value="WH-like_DNA-bd_sf"/>
</dbReference>
<dbReference type="InterPro" id="IPR000847">
    <property type="entry name" value="LysR_HTH_N"/>
</dbReference>
<comment type="similarity">
    <text evidence="1">Belongs to the LysR transcriptional regulatory family.</text>
</comment>
<keyword evidence="2" id="KW-0805">Transcription regulation</keyword>
<sequence>MDERDWFILSMMDKERSISRLSEELFISQPALTYRINKIESFFGAQLFVRSNSGLHLTPQGDIAIRYAKHLTKDLKRIRENIYSMEEKVKGTIYIGSSTAIAQYYLPDLLSKFIQLYPEVDFNVVTGLSSPLVSSLTRNDIHIAFLREDMEWAPYKHLLTKENIYLVSKEPVDFKDLPHLSRINYRTNPSLKSLIDQWWTNYFQVPPKIAMDVDTAETCIEFVRAGLGYSILTGSCLKSEHDLCCVPLLNKKGIPLKRLAWMYCTKEAVSYLAVRTFLEFVSTTLKEN</sequence>
<dbReference type="Pfam" id="PF00126">
    <property type="entry name" value="HTH_1"/>
    <property type="match status" value="1"/>
</dbReference>
<evidence type="ECO:0000256" key="1">
    <source>
        <dbReference type="ARBA" id="ARBA00009437"/>
    </source>
</evidence>
<name>A0A8J2VDM6_9BACL</name>
<dbReference type="SUPFAM" id="SSF46785">
    <property type="entry name" value="Winged helix' DNA-binding domain"/>
    <property type="match status" value="1"/>
</dbReference>
<evidence type="ECO:0000256" key="3">
    <source>
        <dbReference type="ARBA" id="ARBA00023125"/>
    </source>
</evidence>
<dbReference type="EMBL" id="BMIR01000001">
    <property type="protein sequence ID" value="GGE27724.1"/>
    <property type="molecule type" value="Genomic_DNA"/>
</dbReference>
<keyword evidence="7" id="KW-1185">Reference proteome</keyword>
<evidence type="ECO:0000313" key="7">
    <source>
        <dbReference type="Proteomes" id="UP000628775"/>
    </source>
</evidence>
<dbReference type="GO" id="GO:0003700">
    <property type="term" value="F:DNA-binding transcription factor activity"/>
    <property type="evidence" value="ECO:0007669"/>
    <property type="project" value="InterPro"/>
</dbReference>
<dbReference type="PROSITE" id="PS50931">
    <property type="entry name" value="HTH_LYSR"/>
    <property type="match status" value="1"/>
</dbReference>
<dbReference type="SUPFAM" id="SSF53850">
    <property type="entry name" value="Periplasmic binding protein-like II"/>
    <property type="match status" value="1"/>
</dbReference>
<dbReference type="Gene3D" id="1.10.10.10">
    <property type="entry name" value="Winged helix-like DNA-binding domain superfamily/Winged helix DNA-binding domain"/>
    <property type="match status" value="1"/>
</dbReference>
<dbReference type="CDD" id="cd05466">
    <property type="entry name" value="PBP2_LTTR_substrate"/>
    <property type="match status" value="1"/>
</dbReference>
<accession>A0A8J2VDM6</accession>
<protein>
    <submittedName>
        <fullName evidence="6">Putative HTH-type transcriptional regulator YraN</fullName>
    </submittedName>
</protein>
<dbReference type="GO" id="GO:0000976">
    <property type="term" value="F:transcription cis-regulatory region binding"/>
    <property type="evidence" value="ECO:0007669"/>
    <property type="project" value="TreeGrafter"/>
</dbReference>
<proteinExistence type="inferred from homology"/>
<dbReference type="PANTHER" id="PTHR30126:SF78">
    <property type="entry name" value="HTH LYSR-TYPE DOMAIN-CONTAINING PROTEIN"/>
    <property type="match status" value="1"/>
</dbReference>
<gene>
    <name evidence="6" type="primary">yraN</name>
    <name evidence="6" type="ORF">GCM10011391_02740</name>
</gene>
<evidence type="ECO:0000256" key="2">
    <source>
        <dbReference type="ARBA" id="ARBA00023015"/>
    </source>
</evidence>